<accession>A0A1H1LI24</accession>
<dbReference type="Proteomes" id="UP000243359">
    <property type="component" value="Chromosome I"/>
</dbReference>
<reference evidence="4" key="1">
    <citation type="submission" date="2016-10" db="EMBL/GenBank/DDBJ databases">
        <authorList>
            <person name="Varghese N."/>
            <person name="Submissions S."/>
        </authorList>
    </citation>
    <scope>NUCLEOTIDE SEQUENCE [LARGE SCALE GENOMIC DNA]</scope>
    <source>
        <strain evidence="4">KCTC 32247</strain>
    </source>
</reference>
<dbReference type="PANTHER" id="PTHR35335:SF1">
    <property type="entry name" value="UPF0716 PROTEIN FXSA"/>
    <property type="match status" value="1"/>
</dbReference>
<evidence type="ECO:0000256" key="1">
    <source>
        <dbReference type="SAM" id="MobiDB-lite"/>
    </source>
</evidence>
<dbReference type="InterPro" id="IPR007313">
    <property type="entry name" value="FxsA"/>
</dbReference>
<evidence type="ECO:0000313" key="3">
    <source>
        <dbReference type="EMBL" id="SDR74166.1"/>
    </source>
</evidence>
<dbReference type="EMBL" id="LT629751">
    <property type="protein sequence ID" value="SDR74166.1"/>
    <property type="molecule type" value="Genomic_DNA"/>
</dbReference>
<evidence type="ECO:0000313" key="4">
    <source>
        <dbReference type="Proteomes" id="UP000243359"/>
    </source>
</evidence>
<feature type="transmembrane region" description="Helical" evidence="2">
    <location>
        <begin position="110"/>
        <end position="135"/>
    </location>
</feature>
<dbReference type="STRING" id="1392877.SAMN05216221_0173"/>
<feature type="region of interest" description="Disordered" evidence="1">
    <location>
        <begin position="151"/>
        <end position="181"/>
    </location>
</feature>
<feature type="transmembrane region" description="Helical" evidence="2">
    <location>
        <begin position="39"/>
        <end position="57"/>
    </location>
</feature>
<feature type="transmembrane region" description="Helical" evidence="2">
    <location>
        <begin position="64"/>
        <end position="90"/>
    </location>
</feature>
<protein>
    <submittedName>
        <fullName evidence="3">UPF0716 protein FxsA</fullName>
    </submittedName>
</protein>
<dbReference type="Pfam" id="PF04186">
    <property type="entry name" value="FxsA"/>
    <property type="match status" value="1"/>
</dbReference>
<dbReference type="NCBIfam" id="NF008528">
    <property type="entry name" value="PRK11463.1-2"/>
    <property type="match status" value="1"/>
</dbReference>
<name>A0A1H1LI24_9PSED</name>
<dbReference type="PANTHER" id="PTHR35335">
    <property type="entry name" value="UPF0716 PROTEIN FXSA"/>
    <property type="match status" value="1"/>
</dbReference>
<feature type="compositionally biased region" description="Basic and acidic residues" evidence="1">
    <location>
        <begin position="170"/>
        <end position="181"/>
    </location>
</feature>
<keyword evidence="2" id="KW-0812">Transmembrane</keyword>
<gene>
    <name evidence="3" type="ORF">SAMN05216221_0173</name>
</gene>
<keyword evidence="4" id="KW-1185">Reference proteome</keyword>
<proteinExistence type="predicted"/>
<organism evidence="3 4">
    <name type="scientific">Pseudomonas oryzae</name>
    <dbReference type="NCBI Taxonomy" id="1392877"/>
    <lineage>
        <taxon>Bacteria</taxon>
        <taxon>Pseudomonadati</taxon>
        <taxon>Pseudomonadota</taxon>
        <taxon>Gammaproteobacteria</taxon>
        <taxon>Pseudomonadales</taxon>
        <taxon>Pseudomonadaceae</taxon>
        <taxon>Pseudomonas</taxon>
    </lineage>
</organism>
<evidence type="ECO:0000256" key="2">
    <source>
        <dbReference type="SAM" id="Phobius"/>
    </source>
</evidence>
<dbReference type="AlphaFoldDB" id="A0A1H1LI24"/>
<sequence length="181" mass="19670">MAQDDGRRRCGLNSLGSGAIYCHSRALCPFRNPEPMRPLLFAFILFPLLELAVLIKVGSSIGVLATLLLIVASALAGGFLLRIAGPATAWRARARLLSGEAPEEEMLDGLLLALGGFLLLLPGFISDVLGLLCLLPFTRHALRERLVRRAGRRSAHPGQSQSEAGQSRPRVIEGEWQRHDD</sequence>
<dbReference type="GO" id="GO:0016020">
    <property type="term" value="C:membrane"/>
    <property type="evidence" value="ECO:0007669"/>
    <property type="project" value="InterPro"/>
</dbReference>
<keyword evidence="2" id="KW-0472">Membrane</keyword>
<keyword evidence="2" id="KW-1133">Transmembrane helix</keyword>